<protein>
    <submittedName>
        <fullName evidence="8">Putative TRAF-type zinc finger-related protein</fullName>
    </submittedName>
    <submittedName>
        <fullName evidence="7">Zinc finger, RING/FYVE/PHD-type</fullName>
    </submittedName>
</protein>
<evidence type="ECO:0000256" key="3">
    <source>
        <dbReference type="ARBA" id="ARBA00022833"/>
    </source>
</evidence>
<name>A0A251VFV9_HELAN</name>
<evidence type="ECO:0000313" key="9">
    <source>
        <dbReference type="Proteomes" id="UP000215914"/>
    </source>
</evidence>
<feature type="domain" description="TRAFD1/XAF1 zinc finger" evidence="6">
    <location>
        <begin position="101"/>
        <end position="135"/>
    </location>
</feature>
<dbReference type="Pfam" id="PF21366">
    <property type="entry name" value="TRAFD1-XIAF1_ZnF"/>
    <property type="match status" value="1"/>
</dbReference>
<feature type="compositionally biased region" description="Basic and acidic residues" evidence="4">
    <location>
        <begin position="140"/>
        <end position="161"/>
    </location>
</feature>
<dbReference type="InParanoid" id="A0A251VFV9"/>
<evidence type="ECO:0000313" key="8">
    <source>
        <dbReference type="EMBL" id="OTG34455.1"/>
    </source>
</evidence>
<dbReference type="InterPro" id="IPR013083">
    <property type="entry name" value="Znf_RING/FYVE/PHD"/>
</dbReference>
<evidence type="ECO:0000259" key="6">
    <source>
        <dbReference type="Pfam" id="PF21366"/>
    </source>
</evidence>
<reference evidence="7" key="3">
    <citation type="submission" date="2020-06" db="EMBL/GenBank/DDBJ databases">
        <title>Helianthus annuus Genome sequencing and assembly Release 2.</title>
        <authorList>
            <person name="Gouzy J."/>
            <person name="Langlade N."/>
            <person name="Munos S."/>
        </authorList>
    </citation>
    <scope>NUCLEOTIDE SEQUENCE</scope>
    <source>
        <tissue evidence="7">Leaves</tissue>
    </source>
</reference>
<dbReference type="PANTHER" id="PTHR16295">
    <property type="entry name" value="TRAF-TYPE ZINC FINGER PROTEIN-RELATED"/>
    <property type="match status" value="1"/>
</dbReference>
<keyword evidence="3" id="KW-0862">Zinc</keyword>
<gene>
    <name evidence="8" type="ORF">HannXRQ_Chr02g0046001</name>
    <name evidence="7" type="ORF">HanXRQr2_Chr02g0068741</name>
</gene>
<dbReference type="GO" id="GO:0005739">
    <property type="term" value="C:mitochondrion"/>
    <property type="evidence" value="ECO:0000318"/>
    <property type="project" value="GO_Central"/>
</dbReference>
<evidence type="ECO:0000313" key="7">
    <source>
        <dbReference type="EMBL" id="KAF5818667.1"/>
    </source>
</evidence>
<dbReference type="Gramene" id="mRNA:HanXRQr2_Chr02g0068741">
    <property type="protein sequence ID" value="mRNA:HanXRQr2_Chr02g0068741"/>
    <property type="gene ID" value="HanXRQr2_Chr02g0068741"/>
</dbReference>
<keyword evidence="2" id="KW-0863">Zinc-finger</keyword>
<keyword evidence="5" id="KW-0472">Membrane</keyword>
<reference evidence="7 9" key="1">
    <citation type="journal article" date="2017" name="Nature">
        <title>The sunflower genome provides insights into oil metabolism, flowering and Asterid evolution.</title>
        <authorList>
            <person name="Badouin H."/>
            <person name="Gouzy J."/>
            <person name="Grassa C.J."/>
            <person name="Murat F."/>
            <person name="Staton S.E."/>
            <person name="Cottret L."/>
            <person name="Lelandais-Briere C."/>
            <person name="Owens G.L."/>
            <person name="Carrere S."/>
            <person name="Mayjonade B."/>
            <person name="Legrand L."/>
            <person name="Gill N."/>
            <person name="Kane N.C."/>
            <person name="Bowers J.E."/>
            <person name="Hubner S."/>
            <person name="Bellec A."/>
            <person name="Berard A."/>
            <person name="Berges H."/>
            <person name="Blanchet N."/>
            <person name="Boniface M.C."/>
            <person name="Brunel D."/>
            <person name="Catrice O."/>
            <person name="Chaidir N."/>
            <person name="Claudel C."/>
            <person name="Donnadieu C."/>
            <person name="Faraut T."/>
            <person name="Fievet G."/>
            <person name="Helmstetter N."/>
            <person name="King M."/>
            <person name="Knapp S.J."/>
            <person name="Lai Z."/>
            <person name="Le Paslier M.C."/>
            <person name="Lippi Y."/>
            <person name="Lorenzon L."/>
            <person name="Mandel J.R."/>
            <person name="Marage G."/>
            <person name="Marchand G."/>
            <person name="Marquand E."/>
            <person name="Bret-Mestries E."/>
            <person name="Morien E."/>
            <person name="Nambeesan S."/>
            <person name="Nguyen T."/>
            <person name="Pegot-Espagnet P."/>
            <person name="Pouilly N."/>
            <person name="Raftis F."/>
            <person name="Sallet E."/>
            <person name="Schiex T."/>
            <person name="Thomas J."/>
            <person name="Vandecasteele C."/>
            <person name="Vares D."/>
            <person name="Vear F."/>
            <person name="Vautrin S."/>
            <person name="Crespi M."/>
            <person name="Mangin B."/>
            <person name="Burke J.M."/>
            <person name="Salse J."/>
            <person name="Munos S."/>
            <person name="Vincourt P."/>
            <person name="Rieseberg L.H."/>
            <person name="Langlade N.B."/>
        </authorList>
    </citation>
    <scope>NUCLEOTIDE SEQUENCE [LARGE SCALE GENOMIC DNA]</scope>
    <source>
        <strain evidence="9">cv. SF193</strain>
        <tissue evidence="7">Leaves</tissue>
    </source>
</reference>
<dbReference type="InterPro" id="IPR049439">
    <property type="entry name" value="TRAFD1-XIAF1_Znf"/>
</dbReference>
<reference evidence="8" key="2">
    <citation type="submission" date="2017-02" db="EMBL/GenBank/DDBJ databases">
        <title>Sunflower complete genome.</title>
        <authorList>
            <person name="Langlade N."/>
            <person name="Munos S."/>
        </authorList>
    </citation>
    <scope>NUCLEOTIDE SEQUENCE [LARGE SCALE GENOMIC DNA]</scope>
    <source>
        <tissue evidence="8">Leaves</tissue>
    </source>
</reference>
<dbReference type="PANTHER" id="PTHR16295:SF10">
    <property type="entry name" value="EXPRESSED PROTEIN"/>
    <property type="match status" value="1"/>
</dbReference>
<dbReference type="OMA" id="CHICHRY"/>
<evidence type="ECO:0000256" key="2">
    <source>
        <dbReference type="ARBA" id="ARBA00022771"/>
    </source>
</evidence>
<keyword evidence="5" id="KW-0812">Transmembrane</keyword>
<evidence type="ECO:0000256" key="1">
    <source>
        <dbReference type="ARBA" id="ARBA00022723"/>
    </source>
</evidence>
<dbReference type="Gene3D" id="3.30.40.10">
    <property type="entry name" value="Zinc/RING finger domain, C3HC4 (zinc finger)"/>
    <property type="match status" value="2"/>
</dbReference>
<dbReference type="Proteomes" id="UP000215914">
    <property type="component" value="Chromosome 2"/>
</dbReference>
<sequence length="198" mass="22224">MDVAPDRSTFVCSHCGKAILSSNIDLHYFHCSRNLEKCKICNEMVPKKHAEEHYSTTHAPVPCSLCNETVEPEILAVHQSEKCPQRIVTCEYCDFPLHAVDLPEHQDVCGNRTELCHICHRYIRLREIIAHEATCNGASDPHDSAEASRGREAERGGDGRRRPPPQDFTRRRLVLTVAITGIAVVLGSFIFPKKPLNS</sequence>
<feature type="region of interest" description="Disordered" evidence="4">
    <location>
        <begin position="138"/>
        <end position="167"/>
    </location>
</feature>
<dbReference type="FunCoup" id="A0A251VFV9">
    <property type="interactions" value="1183"/>
</dbReference>
<dbReference type="GO" id="GO:0008270">
    <property type="term" value="F:zinc ion binding"/>
    <property type="evidence" value="ECO:0007669"/>
    <property type="project" value="UniProtKB-KW"/>
</dbReference>
<evidence type="ECO:0000256" key="5">
    <source>
        <dbReference type="SAM" id="Phobius"/>
    </source>
</evidence>
<keyword evidence="9" id="KW-1185">Reference proteome</keyword>
<dbReference type="InterPro" id="IPR051986">
    <property type="entry name" value="Innate_Immune_Apopt_Reg"/>
</dbReference>
<keyword evidence="5" id="KW-1133">Transmembrane helix</keyword>
<evidence type="ECO:0000256" key="4">
    <source>
        <dbReference type="SAM" id="MobiDB-lite"/>
    </source>
</evidence>
<dbReference type="EMBL" id="MNCJ02000317">
    <property type="protein sequence ID" value="KAF5818667.1"/>
    <property type="molecule type" value="Genomic_DNA"/>
</dbReference>
<dbReference type="EMBL" id="CM007891">
    <property type="protein sequence ID" value="OTG34455.1"/>
    <property type="molecule type" value="Genomic_DNA"/>
</dbReference>
<dbReference type="AlphaFoldDB" id="A0A251VFV9"/>
<dbReference type="OrthoDB" id="193703at2759"/>
<organism evidence="8 9">
    <name type="scientific">Helianthus annuus</name>
    <name type="common">Common sunflower</name>
    <dbReference type="NCBI Taxonomy" id="4232"/>
    <lineage>
        <taxon>Eukaryota</taxon>
        <taxon>Viridiplantae</taxon>
        <taxon>Streptophyta</taxon>
        <taxon>Embryophyta</taxon>
        <taxon>Tracheophyta</taxon>
        <taxon>Spermatophyta</taxon>
        <taxon>Magnoliopsida</taxon>
        <taxon>eudicotyledons</taxon>
        <taxon>Gunneridae</taxon>
        <taxon>Pentapetalae</taxon>
        <taxon>asterids</taxon>
        <taxon>campanulids</taxon>
        <taxon>Asterales</taxon>
        <taxon>Asteraceae</taxon>
        <taxon>Asteroideae</taxon>
        <taxon>Heliantheae alliance</taxon>
        <taxon>Heliantheae</taxon>
        <taxon>Helianthus</taxon>
    </lineage>
</organism>
<feature type="transmembrane region" description="Helical" evidence="5">
    <location>
        <begin position="173"/>
        <end position="191"/>
    </location>
</feature>
<keyword evidence="1" id="KW-0479">Metal-binding</keyword>
<accession>A0A251VFV9</accession>
<proteinExistence type="predicted"/>